<evidence type="ECO:0000256" key="1">
    <source>
        <dbReference type="SAM" id="MobiDB-lite"/>
    </source>
</evidence>
<protein>
    <submittedName>
        <fullName evidence="2">Uncharacterized protein</fullName>
    </submittedName>
</protein>
<dbReference type="OrthoDB" id="5573898at2759"/>
<accession>A0A9P6IR49</accession>
<organism evidence="2 3">
    <name type="scientific">Modicella reniformis</name>
    <dbReference type="NCBI Taxonomy" id="1440133"/>
    <lineage>
        <taxon>Eukaryota</taxon>
        <taxon>Fungi</taxon>
        <taxon>Fungi incertae sedis</taxon>
        <taxon>Mucoromycota</taxon>
        <taxon>Mortierellomycotina</taxon>
        <taxon>Mortierellomycetes</taxon>
        <taxon>Mortierellales</taxon>
        <taxon>Mortierellaceae</taxon>
        <taxon>Modicella</taxon>
    </lineage>
</organism>
<reference evidence="2" key="1">
    <citation type="journal article" date="2020" name="Fungal Divers.">
        <title>Resolving the Mortierellaceae phylogeny through synthesis of multi-gene phylogenetics and phylogenomics.</title>
        <authorList>
            <person name="Vandepol N."/>
            <person name="Liber J."/>
            <person name="Desiro A."/>
            <person name="Na H."/>
            <person name="Kennedy M."/>
            <person name="Barry K."/>
            <person name="Grigoriev I.V."/>
            <person name="Miller A.N."/>
            <person name="O'Donnell K."/>
            <person name="Stajich J.E."/>
            <person name="Bonito G."/>
        </authorList>
    </citation>
    <scope>NUCLEOTIDE SEQUENCE</scope>
    <source>
        <strain evidence="2">MES-2147</strain>
    </source>
</reference>
<evidence type="ECO:0000313" key="2">
    <source>
        <dbReference type="EMBL" id="KAF9944441.1"/>
    </source>
</evidence>
<name>A0A9P6IR49_9FUNG</name>
<gene>
    <name evidence="2" type="ORF">BGZ65_012053</name>
</gene>
<keyword evidence="3" id="KW-1185">Reference proteome</keyword>
<comment type="caution">
    <text evidence="2">The sequence shown here is derived from an EMBL/GenBank/DDBJ whole genome shotgun (WGS) entry which is preliminary data.</text>
</comment>
<proteinExistence type="predicted"/>
<sequence>MKDGLVIPQPILVNDNTDDDEGGAMVVVDTQENGVGGSRKRSREEDLQEQRWEDLQQQQGDAAGTPSKSWVPLTDQQRNKRRLLASPRKMASVQDFFAEPSPSVLSNHTGLPAQPRDDHE</sequence>
<feature type="non-terminal residue" evidence="2">
    <location>
        <position position="120"/>
    </location>
</feature>
<dbReference type="EMBL" id="JAAAHW010008379">
    <property type="protein sequence ID" value="KAF9944441.1"/>
    <property type="molecule type" value="Genomic_DNA"/>
</dbReference>
<feature type="region of interest" description="Disordered" evidence="1">
    <location>
        <begin position="1"/>
        <end position="77"/>
    </location>
</feature>
<evidence type="ECO:0000313" key="3">
    <source>
        <dbReference type="Proteomes" id="UP000749646"/>
    </source>
</evidence>
<feature type="region of interest" description="Disordered" evidence="1">
    <location>
        <begin position="93"/>
        <end position="120"/>
    </location>
</feature>
<dbReference type="Proteomes" id="UP000749646">
    <property type="component" value="Unassembled WGS sequence"/>
</dbReference>
<dbReference type="AlphaFoldDB" id="A0A9P6IR49"/>
<feature type="compositionally biased region" description="Basic and acidic residues" evidence="1">
    <location>
        <begin position="42"/>
        <end position="54"/>
    </location>
</feature>